<sequence length="33" mass="4010">MNLLEFLLIFDLFRFSRKEGRKAPLLLTWKGKK</sequence>
<dbReference type="HOGENOM" id="CLU_3383802_0_0_0"/>
<dbReference type="EMBL" id="FR872582">
    <property type="protein sequence ID" value="CCB88348.1"/>
    <property type="molecule type" value="Genomic_DNA"/>
</dbReference>
<evidence type="ECO:0000313" key="1">
    <source>
        <dbReference type="EMBL" id="CCB88348.1"/>
    </source>
</evidence>
<reference key="1">
    <citation type="journal article" date="2011" name="Mol. Biol. Evol.">
        <title>Unity in variety -- the pan-genome of the Chlamydiae.</title>
        <authorList>
            <person name="Collingro A."/>
            <person name="Tischler P."/>
            <person name="Weinmaier T."/>
            <person name="Penz T."/>
            <person name="Heinz E."/>
            <person name="Brunham R.C."/>
            <person name="Read T.D."/>
            <person name="Bavoil P.M."/>
            <person name="Sachse K."/>
            <person name="Kahane S."/>
            <person name="Friedman M.G."/>
            <person name="Rattei T."/>
            <person name="Myers G.S.A."/>
            <person name="Horn M."/>
        </authorList>
    </citation>
    <scope>NUCLEOTIDE SEQUENCE</scope>
    <source>
        <strain>Z</strain>
    </source>
</reference>
<gene>
    <name evidence="1" type="ordered locus">SNE_A04710</name>
</gene>
<dbReference type="Proteomes" id="UP000000496">
    <property type="component" value="Chromosome gsn.131"/>
</dbReference>
<accession>F8L6K4</accession>
<keyword evidence="2" id="KW-1185">Reference proteome</keyword>
<proteinExistence type="predicted"/>
<dbReference type="STRING" id="331113.SNE_A04710"/>
<evidence type="ECO:0000313" key="2">
    <source>
        <dbReference type="Proteomes" id="UP000000496"/>
    </source>
</evidence>
<protein>
    <submittedName>
        <fullName evidence="1">Uncharacterized protein</fullName>
    </submittedName>
</protein>
<reference evidence="1 2" key="2">
    <citation type="journal article" date="2011" name="Mol. Biol. Evol.">
        <title>Unity in variety--the pan-genome of the Chlamydiae.</title>
        <authorList>
            <person name="Collingro A."/>
            <person name="Tischler P."/>
            <person name="Weinmaier T."/>
            <person name="Penz T."/>
            <person name="Heinz E."/>
            <person name="Brunham R.C."/>
            <person name="Read T.D."/>
            <person name="Bavoil P.M."/>
            <person name="Sachse K."/>
            <person name="Kahane S."/>
            <person name="Friedman M.G."/>
            <person name="Rattei T."/>
            <person name="Myers G.S."/>
            <person name="Horn M."/>
        </authorList>
    </citation>
    <scope>NUCLEOTIDE SEQUENCE [LARGE SCALE GENOMIC DNA]</scope>
    <source>
        <strain evidence="2">ATCC VR-1471 / Z</strain>
    </source>
</reference>
<dbReference type="AlphaFoldDB" id="F8L6K4"/>
<dbReference type="KEGG" id="sng:SNE_A04710"/>
<name>F8L6K4_SIMNZ</name>
<organism evidence="1 2">
    <name type="scientific">Simkania negevensis (strain ATCC VR-1471 / DSM 27360 / Z)</name>
    <dbReference type="NCBI Taxonomy" id="331113"/>
    <lineage>
        <taxon>Bacteria</taxon>
        <taxon>Pseudomonadati</taxon>
        <taxon>Chlamydiota</taxon>
        <taxon>Chlamydiia</taxon>
        <taxon>Parachlamydiales</taxon>
        <taxon>Simkaniaceae</taxon>
        <taxon>Simkania</taxon>
    </lineage>
</organism>